<name>A0A9X3HTR0_9VIBR</name>
<protein>
    <recommendedName>
        <fullName evidence="4">ABC transporter</fullName>
    </recommendedName>
</protein>
<dbReference type="AlphaFoldDB" id="A0A9X3HTR0"/>
<evidence type="ECO:0000313" key="3">
    <source>
        <dbReference type="Proteomes" id="UP001155586"/>
    </source>
</evidence>
<keyword evidence="1" id="KW-1133">Transmembrane helix</keyword>
<feature type="transmembrane region" description="Helical" evidence="1">
    <location>
        <begin position="170"/>
        <end position="191"/>
    </location>
</feature>
<evidence type="ECO:0008006" key="4">
    <source>
        <dbReference type="Google" id="ProtNLM"/>
    </source>
</evidence>
<feature type="transmembrane region" description="Helical" evidence="1">
    <location>
        <begin position="203"/>
        <end position="230"/>
    </location>
</feature>
<keyword evidence="3" id="KW-1185">Reference proteome</keyword>
<evidence type="ECO:0000313" key="2">
    <source>
        <dbReference type="EMBL" id="MCW8335846.1"/>
    </source>
</evidence>
<keyword evidence="1" id="KW-0472">Membrane</keyword>
<comment type="caution">
    <text evidence="2">The sequence shown here is derived from an EMBL/GenBank/DDBJ whole genome shotgun (WGS) entry which is preliminary data.</text>
</comment>
<feature type="transmembrane region" description="Helical" evidence="1">
    <location>
        <begin position="21"/>
        <end position="38"/>
    </location>
</feature>
<sequence>MHPSIHMLEKEWLEHKLVTRVPLFILLCGVVLFVSLLMNSNLQHNLFFQMEFSGDVSDVHLEFGDDLNALILGGTGFISILLSSLYFPKTLRKERMEGSSMFWRSMPVSDLATHGVKLAFGLAMIPLITSVLVVSADFFLWLLNIASENQLALLFKQQSLSYVLLHWMEFIVRMLLVGVALFPFATIAMAVSQKVKSPILVMVLGWYAIKWMSVGVLGIYVVSDFMQLIVSLPFKVLASPNPLSAFSDMGVAPLLVYMLIGGAGLFVSLRFSRTVE</sequence>
<organism evidence="2 3">
    <name type="scientific">Vibrio paucivorans</name>
    <dbReference type="NCBI Taxonomy" id="2829489"/>
    <lineage>
        <taxon>Bacteria</taxon>
        <taxon>Pseudomonadati</taxon>
        <taxon>Pseudomonadota</taxon>
        <taxon>Gammaproteobacteria</taxon>
        <taxon>Vibrionales</taxon>
        <taxon>Vibrionaceae</taxon>
        <taxon>Vibrio</taxon>
    </lineage>
</organism>
<keyword evidence="1" id="KW-0812">Transmembrane</keyword>
<reference evidence="2" key="1">
    <citation type="submission" date="2022-02" db="EMBL/GenBank/DDBJ databases">
        <title>Vibrio sp. nov., a new bacterium isolated from Bohai sea, China.</title>
        <authorList>
            <person name="Yuan Y."/>
        </authorList>
    </citation>
    <scope>NUCLEOTIDE SEQUENCE</scope>
    <source>
        <strain evidence="2">DBSS07</strain>
    </source>
</reference>
<evidence type="ECO:0000256" key="1">
    <source>
        <dbReference type="SAM" id="Phobius"/>
    </source>
</evidence>
<feature type="transmembrane region" description="Helical" evidence="1">
    <location>
        <begin position="118"/>
        <end position="143"/>
    </location>
</feature>
<dbReference type="Proteomes" id="UP001155586">
    <property type="component" value="Unassembled WGS sequence"/>
</dbReference>
<feature type="transmembrane region" description="Helical" evidence="1">
    <location>
        <begin position="250"/>
        <end position="271"/>
    </location>
</feature>
<accession>A0A9X3HTR0</accession>
<dbReference type="RefSeq" id="WP_265688921.1">
    <property type="nucleotide sequence ID" value="NZ_JAKRRX010000147.1"/>
</dbReference>
<dbReference type="EMBL" id="JAKRRX010000147">
    <property type="protein sequence ID" value="MCW8335846.1"/>
    <property type="molecule type" value="Genomic_DNA"/>
</dbReference>
<proteinExistence type="predicted"/>
<feature type="transmembrane region" description="Helical" evidence="1">
    <location>
        <begin position="67"/>
        <end position="87"/>
    </location>
</feature>
<gene>
    <name evidence="2" type="ORF">MD483_18705</name>
</gene>